<dbReference type="InterPro" id="IPR020846">
    <property type="entry name" value="MFS_dom"/>
</dbReference>
<dbReference type="InterPro" id="IPR036259">
    <property type="entry name" value="MFS_trans_sf"/>
</dbReference>
<evidence type="ECO:0000256" key="5">
    <source>
        <dbReference type="SAM" id="Phobius"/>
    </source>
</evidence>
<dbReference type="InterPro" id="IPR011701">
    <property type="entry name" value="MFS"/>
</dbReference>
<feature type="transmembrane region" description="Helical" evidence="5">
    <location>
        <begin position="468"/>
        <end position="488"/>
    </location>
</feature>
<evidence type="ECO:0000259" key="6">
    <source>
        <dbReference type="PROSITE" id="PS50850"/>
    </source>
</evidence>
<dbReference type="KEGG" id="plj:28883384"/>
<keyword evidence="4 5" id="KW-0472">Membrane</keyword>
<keyword evidence="13" id="KW-1185">Reference proteome</keyword>
<feature type="transmembrane region" description="Helical" evidence="5">
    <location>
        <begin position="133"/>
        <end position="158"/>
    </location>
</feature>
<feature type="transmembrane region" description="Helical" evidence="5">
    <location>
        <begin position="295"/>
        <end position="321"/>
    </location>
</feature>
<comment type="caution">
    <text evidence="8">The sequence shown here is derived from an EMBL/GenBank/DDBJ whole genome shotgun (WGS) entry which is preliminary data.</text>
</comment>
<feature type="transmembrane region" description="Helical" evidence="5">
    <location>
        <begin position="199"/>
        <end position="222"/>
    </location>
</feature>
<evidence type="ECO:0000313" key="8">
    <source>
        <dbReference type="EMBL" id="OAQ87186.1"/>
    </source>
</evidence>
<keyword evidence="3 5" id="KW-1133">Transmembrane helix</keyword>
<dbReference type="GO" id="GO:0016020">
    <property type="term" value="C:membrane"/>
    <property type="evidence" value="ECO:0007669"/>
    <property type="project" value="UniProtKB-SubCell"/>
</dbReference>
<feature type="transmembrane region" description="Helical" evidence="5">
    <location>
        <begin position="341"/>
        <end position="364"/>
    </location>
</feature>
<protein>
    <submittedName>
        <fullName evidence="8">Major facilitator superfamily transporter</fullName>
    </submittedName>
</protein>
<dbReference type="Proteomes" id="UP001287286">
    <property type="component" value="Unassembled WGS sequence"/>
</dbReference>
<evidence type="ECO:0000313" key="10">
    <source>
        <dbReference type="EMBL" id="PWI64863.1"/>
    </source>
</evidence>
<reference evidence="7 13" key="5">
    <citation type="journal article" date="2024" name="Microbiol. Resour. Announc.">
        <title>Genome annotations for the ascomycete fungi Trichoderma harzianum, Trichoderma aggressivum, and Purpureocillium lilacinum.</title>
        <authorList>
            <person name="Beijen E.P.W."/>
            <person name="Ohm R.A."/>
        </authorList>
    </citation>
    <scope>NUCLEOTIDE SEQUENCE [LARGE SCALE GENOMIC DNA]</scope>
    <source>
        <strain evidence="7 13">CBS 150709</strain>
    </source>
</reference>
<gene>
    <name evidence="10" type="ORF">PCL_08496</name>
    <name evidence="7" type="ORF">Purlil1_5480</name>
    <name evidence="8" type="ORF">VFPBJ_01226</name>
    <name evidence="9" type="ORF">VFPFJ_01250</name>
</gene>
<dbReference type="PANTHER" id="PTHR23507">
    <property type="entry name" value="ZGC:174356"/>
    <property type="match status" value="1"/>
</dbReference>
<feature type="transmembrane region" description="Helical" evidence="5">
    <location>
        <begin position="376"/>
        <end position="394"/>
    </location>
</feature>
<name>A0A179HA75_PURLI</name>
<feature type="domain" description="Major facilitator superfamily (MFS) profile" evidence="6">
    <location>
        <begin position="37"/>
        <end position="493"/>
    </location>
</feature>
<dbReference type="Proteomes" id="UP000078340">
    <property type="component" value="Unassembled WGS sequence"/>
</dbReference>
<dbReference type="AlphaFoldDB" id="A0A179HA75"/>
<reference evidence="10 12" key="2">
    <citation type="journal article" date="2016" name="Front. Microbiol.">
        <title>Genome and transcriptome sequences reveal the specific parasitism of the nematophagous Purpureocillium lilacinum 36-1.</title>
        <authorList>
            <person name="Xie J."/>
            <person name="Li S."/>
            <person name="Mo C."/>
            <person name="Xiao X."/>
            <person name="Peng D."/>
            <person name="Wang G."/>
            <person name="Xiao Y."/>
        </authorList>
    </citation>
    <scope>NUCLEOTIDE SEQUENCE [LARGE SCALE GENOMIC DNA]</scope>
    <source>
        <strain evidence="10 12">36-1</strain>
    </source>
</reference>
<feature type="transmembrane region" description="Helical" evidence="5">
    <location>
        <begin position="37"/>
        <end position="57"/>
    </location>
</feature>
<evidence type="ECO:0000313" key="13">
    <source>
        <dbReference type="Proteomes" id="UP001287286"/>
    </source>
</evidence>
<comment type="subcellular location">
    <subcellularLocation>
        <location evidence="1">Membrane</location>
        <topology evidence="1">Multi-pass membrane protein</topology>
    </subcellularLocation>
</comment>
<feature type="transmembrane region" description="Helical" evidence="5">
    <location>
        <begin position="104"/>
        <end position="121"/>
    </location>
</feature>
<dbReference type="EMBL" id="JAWRVI010000016">
    <property type="protein sequence ID" value="KAK4090309.1"/>
    <property type="molecule type" value="Genomic_DNA"/>
</dbReference>
<reference evidence="7" key="4">
    <citation type="submission" date="2023-11" db="EMBL/GenBank/DDBJ databases">
        <authorList>
            <person name="Beijen E."/>
            <person name="Ohm R.A."/>
        </authorList>
    </citation>
    <scope>NUCLEOTIDE SEQUENCE</scope>
    <source>
        <strain evidence="7">CBS 150709</strain>
    </source>
</reference>
<evidence type="ECO:0000256" key="2">
    <source>
        <dbReference type="ARBA" id="ARBA00022692"/>
    </source>
</evidence>
<dbReference type="GO" id="GO:0022857">
    <property type="term" value="F:transmembrane transporter activity"/>
    <property type="evidence" value="ECO:0007669"/>
    <property type="project" value="InterPro"/>
</dbReference>
<accession>A0A179HA75</accession>
<reference evidence="10" key="1">
    <citation type="submission" date="2015-05" db="EMBL/GenBank/DDBJ databases">
        <authorList>
            <person name="Wang D.B."/>
            <person name="Wang M."/>
        </authorList>
    </citation>
    <scope>NUCLEOTIDE SEQUENCE</scope>
    <source>
        <strain evidence="10">36-1</strain>
    </source>
</reference>
<keyword evidence="2 5" id="KW-0812">Transmembrane</keyword>
<evidence type="ECO:0000256" key="1">
    <source>
        <dbReference type="ARBA" id="ARBA00004141"/>
    </source>
</evidence>
<dbReference type="PANTHER" id="PTHR23507:SF1">
    <property type="entry name" value="FI18259P1-RELATED"/>
    <property type="match status" value="1"/>
</dbReference>
<dbReference type="Proteomes" id="UP000078240">
    <property type="component" value="Unassembled WGS sequence"/>
</dbReference>
<dbReference type="Proteomes" id="UP000245956">
    <property type="component" value="Unassembled WGS sequence"/>
</dbReference>
<dbReference type="EMBL" id="LCWV01000043">
    <property type="protein sequence ID" value="PWI64863.1"/>
    <property type="molecule type" value="Genomic_DNA"/>
</dbReference>
<dbReference type="SUPFAM" id="SSF103473">
    <property type="entry name" value="MFS general substrate transporter"/>
    <property type="match status" value="1"/>
</dbReference>
<feature type="transmembrane region" description="Helical" evidence="5">
    <location>
        <begin position="164"/>
        <end position="187"/>
    </location>
</feature>
<dbReference type="OMA" id="FDWPLAK"/>
<dbReference type="Pfam" id="PF07690">
    <property type="entry name" value="MFS_1"/>
    <property type="match status" value="1"/>
</dbReference>
<evidence type="ECO:0000313" key="9">
    <source>
        <dbReference type="EMBL" id="OAQ95141.1"/>
    </source>
</evidence>
<evidence type="ECO:0000313" key="11">
    <source>
        <dbReference type="Proteomes" id="UP000078240"/>
    </source>
</evidence>
<dbReference type="EMBL" id="LSBH01000001">
    <property type="protein sequence ID" value="OAQ87186.1"/>
    <property type="molecule type" value="Genomic_DNA"/>
</dbReference>
<organism evidence="8 11">
    <name type="scientific">Purpureocillium lilacinum</name>
    <name type="common">Paecilomyces lilacinus</name>
    <dbReference type="NCBI Taxonomy" id="33203"/>
    <lineage>
        <taxon>Eukaryota</taxon>
        <taxon>Fungi</taxon>
        <taxon>Dikarya</taxon>
        <taxon>Ascomycota</taxon>
        <taxon>Pezizomycotina</taxon>
        <taxon>Sordariomycetes</taxon>
        <taxon>Hypocreomycetidae</taxon>
        <taxon>Hypocreales</taxon>
        <taxon>Ophiocordycipitaceae</taxon>
        <taxon>Purpureocillium</taxon>
    </lineage>
</organism>
<evidence type="ECO:0000313" key="12">
    <source>
        <dbReference type="Proteomes" id="UP000245956"/>
    </source>
</evidence>
<dbReference type="GeneID" id="28883384"/>
<feature type="transmembrane region" description="Helical" evidence="5">
    <location>
        <begin position="228"/>
        <end position="248"/>
    </location>
</feature>
<evidence type="ECO:0000256" key="3">
    <source>
        <dbReference type="ARBA" id="ARBA00022989"/>
    </source>
</evidence>
<dbReference type="PROSITE" id="PS50850">
    <property type="entry name" value="MFS"/>
    <property type="match status" value="1"/>
</dbReference>
<sequence length="543" mass="57484">MRSTRETVPLLRGRQQAQLLPQLSAASRFQARRPRTIVALLAFMVFCVSASGTLASVPQTQLLEDNICRRYYDSGVHEAASDGAIDERLCKAAPVQSRLAYLDGWRGMIEAIVGLFMAFPYGALADKIGRKPIILLSLVGFTLSGAWVAGVLALGQAVPVQLVLFSPAFFVIGGGSCVVVSALYSAVSDVADEDTRATSFLMISFGGLSGGFVGPVVSSALMQMSSPWTPLLVSFAAMLLGGAVMAFVPETMPPRKEDPDDEPPMLDTTGSMIRRHLRHSAAQLEESLSILRQPALVIVLVAFLSPVPMAIAMSQLFAQYVSKRFDWSLASAGYLLSVRGIVNILVLLVVVPGLSRLLLSRVVFRKGLSATGKDRLLAQLSAIVMTLGCLLIAGNSIVQVVGGLVINTLGAGLPPLVRSLAANFVDSQNTSKLQTLIGITEAVSSLFAGPALAGLFSAGMARGGAWMGLPYACLAVFLAVTTMPLFLLRIPAGECADAQSMSESGSIACIRGVDGECLLGFRCAAHVPLEDYPARMPGRSTYR</sequence>
<evidence type="ECO:0000313" key="7">
    <source>
        <dbReference type="EMBL" id="KAK4090309.1"/>
    </source>
</evidence>
<dbReference type="EMBL" id="LSBI01000001">
    <property type="protein sequence ID" value="OAQ95141.1"/>
    <property type="molecule type" value="Genomic_DNA"/>
</dbReference>
<proteinExistence type="predicted"/>
<dbReference type="Gene3D" id="1.20.1250.20">
    <property type="entry name" value="MFS general substrate transporter like domains"/>
    <property type="match status" value="1"/>
</dbReference>
<evidence type="ECO:0000256" key="4">
    <source>
        <dbReference type="ARBA" id="ARBA00023136"/>
    </source>
</evidence>
<reference evidence="8 11" key="3">
    <citation type="submission" date="2016-01" db="EMBL/GenBank/DDBJ databases">
        <title>Biosynthesis of antibiotic leucinostatins and their inhibition on Phytophthora in bio-control Purpureocillium lilacinum.</title>
        <authorList>
            <person name="Wang G."/>
            <person name="Liu Z."/>
            <person name="Lin R."/>
            <person name="Li E."/>
            <person name="Mao Z."/>
            <person name="Ling J."/>
            <person name="Yin W."/>
            <person name="Xie B."/>
        </authorList>
    </citation>
    <scope>NUCLEOTIDE SEQUENCE [LARGE SCALE GENOMIC DNA]</scope>
    <source>
        <strain evidence="8">PLBJ-1</strain>
        <strain evidence="9">PLFJ-1</strain>
    </source>
</reference>